<gene>
    <name evidence="2" type="ORF">GEV33_009568</name>
</gene>
<comment type="caution">
    <text evidence="2">The sequence shown here is derived from an EMBL/GenBank/DDBJ whole genome shotgun (WGS) entry which is preliminary data.</text>
</comment>
<dbReference type="Proteomes" id="UP000719412">
    <property type="component" value="Unassembled WGS sequence"/>
</dbReference>
<dbReference type="GO" id="GO:0005615">
    <property type="term" value="C:extracellular space"/>
    <property type="evidence" value="ECO:0007669"/>
    <property type="project" value="TreeGrafter"/>
</dbReference>
<evidence type="ECO:0000313" key="2">
    <source>
        <dbReference type="EMBL" id="KAH0813223.1"/>
    </source>
</evidence>
<evidence type="ECO:0000313" key="3">
    <source>
        <dbReference type="Proteomes" id="UP000719412"/>
    </source>
</evidence>
<feature type="compositionally biased region" description="Pro residues" evidence="1">
    <location>
        <begin position="133"/>
        <end position="148"/>
    </location>
</feature>
<protein>
    <submittedName>
        <fullName evidence="2">Uncharacterized protein</fullName>
    </submittedName>
</protein>
<accession>A0A8J6HEZ8</accession>
<dbReference type="PANTHER" id="PTHR24024:SF19">
    <property type="entry name" value="FARMER, ISOFORM H"/>
    <property type="match status" value="1"/>
</dbReference>
<name>A0A8J6HEZ8_TENMO</name>
<dbReference type="InterPro" id="IPR051077">
    <property type="entry name" value="Ca-dependent_lectin"/>
</dbReference>
<dbReference type="PANTHER" id="PTHR24024">
    <property type="entry name" value="PULMONARY SURFACTANT-ASSOCIATED PROTEIN A"/>
    <property type="match status" value="1"/>
</dbReference>
<dbReference type="EMBL" id="JABDTM020025478">
    <property type="protein sequence ID" value="KAH0813223.1"/>
    <property type="molecule type" value="Genomic_DNA"/>
</dbReference>
<dbReference type="InterPro" id="IPR008160">
    <property type="entry name" value="Collagen"/>
</dbReference>
<proteinExistence type="predicted"/>
<reference evidence="2" key="2">
    <citation type="submission" date="2021-08" db="EMBL/GenBank/DDBJ databases">
        <authorList>
            <person name="Eriksson T."/>
        </authorList>
    </citation>
    <scope>NUCLEOTIDE SEQUENCE</scope>
    <source>
        <strain evidence="2">Stoneville</strain>
        <tissue evidence="2">Whole head</tissue>
    </source>
</reference>
<sequence length="435" mass="47570">MNYITKKLICNNRITDSNISSLEGQEGQVGLVVQVLVHREALLILDHLVNQLYQYLLVVLMVLPILEAHPGVYLHKLNDEDSSKVTERSLFDSLFKTTRKPIVEVIDTRPAKVGPPGPPGPKGPAGASGQPGPAGPPGPKGPVGPPGPKGNQGVPGPNGPPGPRGFKGKPGLPGPPGKPAELFTNRVREDIFRLSAIFEARATKKRVLHLRKCVEFVFANRSPYWRDFFEGKIPVDALPDESSEESKTYIGQVYLNGTGLVVVQIYPGEEEVSIPYDTISEKSDKMVKAHEEISRSPSSLSTYLCECCPAFKGSCPVLLTKNGRLLVTKPGEKGLRHRRRADQPWDTRNISPLSGSRGVTRPKSKLKLLISPKYHHRGRETPFPPQVHLDPSRSSIQGHPPTPSSPDINPSRRLLRASTELSTCDPAPETQRSTV</sequence>
<dbReference type="Pfam" id="PF01391">
    <property type="entry name" value="Collagen"/>
    <property type="match status" value="1"/>
</dbReference>
<feature type="compositionally biased region" description="Pro residues" evidence="1">
    <location>
        <begin position="113"/>
        <end position="122"/>
    </location>
</feature>
<organism evidence="2 3">
    <name type="scientific">Tenebrio molitor</name>
    <name type="common">Yellow mealworm beetle</name>
    <dbReference type="NCBI Taxonomy" id="7067"/>
    <lineage>
        <taxon>Eukaryota</taxon>
        <taxon>Metazoa</taxon>
        <taxon>Ecdysozoa</taxon>
        <taxon>Arthropoda</taxon>
        <taxon>Hexapoda</taxon>
        <taxon>Insecta</taxon>
        <taxon>Pterygota</taxon>
        <taxon>Neoptera</taxon>
        <taxon>Endopterygota</taxon>
        <taxon>Coleoptera</taxon>
        <taxon>Polyphaga</taxon>
        <taxon>Cucujiformia</taxon>
        <taxon>Tenebrionidae</taxon>
        <taxon>Tenebrio</taxon>
    </lineage>
</organism>
<feature type="region of interest" description="Disordered" evidence="1">
    <location>
        <begin position="330"/>
        <end position="413"/>
    </location>
</feature>
<reference evidence="2" key="1">
    <citation type="journal article" date="2020" name="J Insects Food Feed">
        <title>The yellow mealworm (Tenebrio molitor) genome: a resource for the emerging insects as food and feed industry.</title>
        <authorList>
            <person name="Eriksson T."/>
            <person name="Andere A."/>
            <person name="Kelstrup H."/>
            <person name="Emery V."/>
            <person name="Picard C."/>
        </authorList>
    </citation>
    <scope>NUCLEOTIDE SEQUENCE</scope>
    <source>
        <strain evidence="2">Stoneville</strain>
        <tissue evidence="2">Whole head</tissue>
    </source>
</reference>
<keyword evidence="3" id="KW-1185">Reference proteome</keyword>
<dbReference type="AlphaFoldDB" id="A0A8J6HEZ8"/>
<feature type="region of interest" description="Disordered" evidence="1">
    <location>
        <begin position="106"/>
        <end position="181"/>
    </location>
</feature>
<evidence type="ECO:0000256" key="1">
    <source>
        <dbReference type="SAM" id="MobiDB-lite"/>
    </source>
</evidence>